<dbReference type="GO" id="GO:0005829">
    <property type="term" value="C:cytosol"/>
    <property type="evidence" value="ECO:0007669"/>
    <property type="project" value="TreeGrafter"/>
</dbReference>
<dbReference type="GO" id="GO:0005739">
    <property type="term" value="C:mitochondrion"/>
    <property type="evidence" value="ECO:0007669"/>
    <property type="project" value="TreeGrafter"/>
</dbReference>
<dbReference type="InterPro" id="IPR046952">
    <property type="entry name" value="GSHR/TRXR-like"/>
</dbReference>
<dbReference type="GO" id="GO:0050660">
    <property type="term" value="F:flavin adenine dinucleotide binding"/>
    <property type="evidence" value="ECO:0007669"/>
    <property type="project" value="InterPro"/>
</dbReference>
<dbReference type="GO" id="GO:0045454">
    <property type="term" value="P:cell redox homeostasis"/>
    <property type="evidence" value="ECO:0007669"/>
    <property type="project" value="InterPro"/>
</dbReference>
<dbReference type="SUPFAM" id="SSF55424">
    <property type="entry name" value="FAD/NAD-linked reductases, dimerisation (C-terminal) domain"/>
    <property type="match status" value="1"/>
</dbReference>
<dbReference type="InterPro" id="IPR016156">
    <property type="entry name" value="FAD/NAD-linked_Rdtase_dimer_sf"/>
</dbReference>
<proteinExistence type="inferred from homology"/>
<organism evidence="6 7">
    <name type="scientific">Jaapia argillacea MUCL 33604</name>
    <dbReference type="NCBI Taxonomy" id="933084"/>
    <lineage>
        <taxon>Eukaryota</taxon>
        <taxon>Fungi</taxon>
        <taxon>Dikarya</taxon>
        <taxon>Basidiomycota</taxon>
        <taxon>Agaricomycotina</taxon>
        <taxon>Agaricomycetes</taxon>
        <taxon>Agaricomycetidae</taxon>
        <taxon>Jaapiales</taxon>
        <taxon>Jaapiaceae</taxon>
        <taxon>Jaapia</taxon>
    </lineage>
</organism>
<dbReference type="Proteomes" id="UP000027265">
    <property type="component" value="Unassembled WGS sequence"/>
</dbReference>
<dbReference type="AlphaFoldDB" id="A0A067Q0G4"/>
<keyword evidence="7" id="KW-1185">Reference proteome</keyword>
<dbReference type="STRING" id="933084.A0A067Q0G4"/>
<keyword evidence="5" id="KW-0676">Redox-active center</keyword>
<dbReference type="OrthoDB" id="5956163at2759"/>
<dbReference type="EMBL" id="KL197715">
    <property type="protein sequence ID" value="KDQ59650.1"/>
    <property type="molecule type" value="Genomic_DNA"/>
</dbReference>
<evidence type="ECO:0000256" key="5">
    <source>
        <dbReference type="ARBA" id="ARBA00023284"/>
    </source>
</evidence>
<dbReference type="GO" id="GO:0004362">
    <property type="term" value="F:glutathione-disulfide reductase (NADPH) activity"/>
    <property type="evidence" value="ECO:0007669"/>
    <property type="project" value="TreeGrafter"/>
</dbReference>
<dbReference type="InterPro" id="IPR036188">
    <property type="entry name" value="FAD/NAD-bd_sf"/>
</dbReference>
<evidence type="ECO:0000313" key="6">
    <source>
        <dbReference type="EMBL" id="KDQ59650.1"/>
    </source>
</evidence>
<protein>
    <submittedName>
        <fullName evidence="6">Uncharacterized protein</fullName>
    </submittedName>
</protein>
<dbReference type="Gene3D" id="3.50.50.60">
    <property type="entry name" value="FAD/NAD(P)-binding domain"/>
    <property type="match status" value="4"/>
</dbReference>
<keyword evidence="3" id="KW-0560">Oxidoreductase</keyword>
<accession>A0A067Q0G4</accession>
<evidence type="ECO:0000256" key="4">
    <source>
        <dbReference type="ARBA" id="ARBA00023157"/>
    </source>
</evidence>
<name>A0A067Q0G4_9AGAM</name>
<dbReference type="HOGENOM" id="CLU_1004967_0_0_1"/>
<evidence type="ECO:0000313" key="7">
    <source>
        <dbReference type="Proteomes" id="UP000027265"/>
    </source>
</evidence>
<comment type="similarity">
    <text evidence="2">Belongs to the class-I pyridine nucleotide-disulfide oxidoreductase family.</text>
</comment>
<evidence type="ECO:0000256" key="1">
    <source>
        <dbReference type="ARBA" id="ARBA00001974"/>
    </source>
</evidence>
<keyword evidence="4" id="KW-1015">Disulfide bond</keyword>
<dbReference type="GO" id="GO:0034599">
    <property type="term" value="P:cellular response to oxidative stress"/>
    <property type="evidence" value="ECO:0007669"/>
    <property type="project" value="TreeGrafter"/>
</dbReference>
<comment type="cofactor">
    <cofactor evidence="1">
        <name>FAD</name>
        <dbReference type="ChEBI" id="CHEBI:57692"/>
    </cofactor>
</comment>
<dbReference type="InParanoid" id="A0A067Q0G4"/>
<dbReference type="PANTHER" id="PTHR42737:SF2">
    <property type="entry name" value="GLUTATHIONE REDUCTASE"/>
    <property type="match status" value="1"/>
</dbReference>
<dbReference type="GO" id="GO:0006749">
    <property type="term" value="P:glutathione metabolic process"/>
    <property type="evidence" value="ECO:0007669"/>
    <property type="project" value="TreeGrafter"/>
</dbReference>
<sequence length="277" mass="30734">MHPPQTRSQDHEKDEESEADLAHVLGDSSYDDKVALIEVTDKLRGTCVNVGCMTKKTSPTEFVTLRTTTSHAQEFVLPNCPSRPLYPNAKPTSVAQTPSTNKSQGYAKLLSLTQVEVTKPDGTKYVVEGVAICVATDGSPTIPTEEEMPGASLGINSDGFFDPTEKPKRVAVAVATGRRWNDLFGLFGAEESKGDNLDYTNISAVVFLCRHPPIETAGLTEPQAREKYWDVVKIYKSFFRALYLSMIDERTRNLQPQTRPTRTQRESCGCTYYWVGK</sequence>
<dbReference type="PANTHER" id="PTHR42737">
    <property type="entry name" value="GLUTATHIONE REDUCTASE"/>
    <property type="match status" value="1"/>
</dbReference>
<gene>
    <name evidence="6" type="ORF">JAAARDRAFT_192147</name>
</gene>
<evidence type="ECO:0000256" key="3">
    <source>
        <dbReference type="ARBA" id="ARBA00023002"/>
    </source>
</evidence>
<reference evidence="7" key="1">
    <citation type="journal article" date="2014" name="Proc. Natl. Acad. Sci. U.S.A.">
        <title>Extensive sampling of basidiomycete genomes demonstrates inadequacy of the white-rot/brown-rot paradigm for wood decay fungi.</title>
        <authorList>
            <person name="Riley R."/>
            <person name="Salamov A.A."/>
            <person name="Brown D.W."/>
            <person name="Nagy L.G."/>
            <person name="Floudas D."/>
            <person name="Held B.W."/>
            <person name="Levasseur A."/>
            <person name="Lombard V."/>
            <person name="Morin E."/>
            <person name="Otillar R."/>
            <person name="Lindquist E.A."/>
            <person name="Sun H."/>
            <person name="LaButti K.M."/>
            <person name="Schmutz J."/>
            <person name="Jabbour D."/>
            <person name="Luo H."/>
            <person name="Baker S.E."/>
            <person name="Pisabarro A.G."/>
            <person name="Walton J.D."/>
            <person name="Blanchette R.A."/>
            <person name="Henrissat B."/>
            <person name="Martin F."/>
            <person name="Cullen D."/>
            <person name="Hibbett D.S."/>
            <person name="Grigoriev I.V."/>
        </authorList>
    </citation>
    <scope>NUCLEOTIDE SEQUENCE [LARGE SCALE GENOMIC DNA]</scope>
    <source>
        <strain evidence="7">MUCL 33604</strain>
    </source>
</reference>
<evidence type="ECO:0000256" key="2">
    <source>
        <dbReference type="ARBA" id="ARBA00007532"/>
    </source>
</evidence>